<dbReference type="InterPro" id="IPR019405">
    <property type="entry name" value="Lactonase_7-beta_prop"/>
</dbReference>
<sequence>MTVNERGYIGTYTKGKSEGIYSFTLDTERKVLTGLRCAAKLGNPTYVAIDKENAKLYSVVKDGTKGGVAAYAIDETGALQLLGKSVREGASPCYVSVNQEGRRILDGNYHEGTASSYVPDLALGIRPQATVQHEGSGVNRERQEGPHVHFADFTPDGRFAVTVDLGTDTLTTYRVMEREWQENSTFVFKPGTGPRHLTFHPKAPYAYVMTELSNEVIVLHFDLQSGTFTPIQTVNALPADFNGHSQGAAIKISADGRFVYVSNRGHNSIAIFQVDEGNGRLALIDHTDTLGDWPRDIEIDPSGCFLIAANQNSGDVVLFERDPLNGTLTDLGAKLSAADAVCIKFFNGR</sequence>
<evidence type="ECO:0000256" key="1">
    <source>
        <dbReference type="ARBA" id="ARBA00005564"/>
    </source>
</evidence>
<name>A0ABX5QAF5_9BACL</name>
<dbReference type="InterPro" id="IPR011048">
    <property type="entry name" value="Haem_d1_sf"/>
</dbReference>
<gene>
    <name evidence="2" type="ORF">C0674_14040</name>
</gene>
<keyword evidence="3" id="KW-1185">Reference proteome</keyword>
<dbReference type="RefSeq" id="WP_028978042.1">
    <property type="nucleotide sequence ID" value="NZ_AP021853.1"/>
</dbReference>
<dbReference type="InterPro" id="IPR050282">
    <property type="entry name" value="Cycloisomerase_2"/>
</dbReference>
<dbReference type="Gene3D" id="2.130.10.10">
    <property type="entry name" value="YVTN repeat-like/Quinoprotein amine dehydrogenase"/>
    <property type="match status" value="1"/>
</dbReference>
<evidence type="ECO:0000313" key="2">
    <source>
        <dbReference type="EMBL" id="QAA23618.1"/>
    </source>
</evidence>
<reference evidence="2 3" key="1">
    <citation type="submission" date="2018-01" db="EMBL/GenBank/DDBJ databases">
        <title>Complete genome sequencing of Sporolactobacillus terrae DLG3.</title>
        <authorList>
            <person name="Nam Y.-D."/>
            <person name="Kang J."/>
            <person name="Chung W.-H."/>
        </authorList>
    </citation>
    <scope>NUCLEOTIDE SEQUENCE [LARGE SCALE GENOMIC DNA]</scope>
    <source>
        <strain evidence="2 3">DLG3</strain>
    </source>
</reference>
<organism evidence="2 3">
    <name type="scientific">Sporolactobacillus terrae</name>
    <dbReference type="NCBI Taxonomy" id="269673"/>
    <lineage>
        <taxon>Bacteria</taxon>
        <taxon>Bacillati</taxon>
        <taxon>Bacillota</taxon>
        <taxon>Bacilli</taxon>
        <taxon>Bacillales</taxon>
        <taxon>Sporolactobacillaceae</taxon>
        <taxon>Sporolactobacillus</taxon>
    </lineage>
</organism>
<dbReference type="PANTHER" id="PTHR30344:SF1">
    <property type="entry name" value="6-PHOSPHOGLUCONOLACTONASE"/>
    <property type="match status" value="1"/>
</dbReference>
<dbReference type="SUPFAM" id="SSF51004">
    <property type="entry name" value="C-terminal (heme d1) domain of cytochrome cd1-nitrite reductase"/>
    <property type="match status" value="1"/>
</dbReference>
<protein>
    <submittedName>
        <fullName evidence="2">Lactonase family protein</fullName>
    </submittedName>
</protein>
<proteinExistence type="inferred from homology"/>
<dbReference type="PANTHER" id="PTHR30344">
    <property type="entry name" value="6-PHOSPHOGLUCONOLACTONASE-RELATED"/>
    <property type="match status" value="1"/>
</dbReference>
<dbReference type="InterPro" id="IPR015943">
    <property type="entry name" value="WD40/YVTN_repeat-like_dom_sf"/>
</dbReference>
<dbReference type="Proteomes" id="UP000285882">
    <property type="component" value="Chromosome"/>
</dbReference>
<evidence type="ECO:0000313" key="3">
    <source>
        <dbReference type="Proteomes" id="UP000285882"/>
    </source>
</evidence>
<dbReference type="Pfam" id="PF10282">
    <property type="entry name" value="Lactonase"/>
    <property type="match status" value="1"/>
</dbReference>
<dbReference type="EMBL" id="CP025688">
    <property type="protein sequence ID" value="QAA23618.1"/>
    <property type="molecule type" value="Genomic_DNA"/>
</dbReference>
<comment type="similarity">
    <text evidence="1">Belongs to the cycloisomerase 2 family.</text>
</comment>
<accession>A0ABX5QAF5</accession>